<dbReference type="AlphaFoldDB" id="A0A067TIN7"/>
<dbReference type="Pfam" id="PF18759">
    <property type="entry name" value="Plavaka"/>
    <property type="match status" value="1"/>
</dbReference>
<proteinExistence type="predicted"/>
<dbReference type="InterPro" id="IPR041078">
    <property type="entry name" value="Plavaka"/>
</dbReference>
<organism evidence="2 3">
    <name type="scientific">Galerina marginata (strain CBS 339.88)</name>
    <dbReference type="NCBI Taxonomy" id="685588"/>
    <lineage>
        <taxon>Eukaryota</taxon>
        <taxon>Fungi</taxon>
        <taxon>Dikarya</taxon>
        <taxon>Basidiomycota</taxon>
        <taxon>Agaricomycotina</taxon>
        <taxon>Agaricomycetes</taxon>
        <taxon>Agaricomycetidae</taxon>
        <taxon>Agaricales</taxon>
        <taxon>Agaricineae</taxon>
        <taxon>Strophariaceae</taxon>
        <taxon>Galerina</taxon>
    </lineage>
</organism>
<sequence length="861" mass="98436">PFEDRVAFDFAQYHYVELQSSEGEIAKGLDLLCAMGIKYGSRDGLPWKSAKDLYATIDSIQSGTAPWKTYKFRYTGPKPSTPPRWMEEEYELNLRDILKVFEEELMSSEFKDDCDYAPYLEFDPQGDRVWSNLMSGDWAYRQAVISCTFLHYCDALAKNSANHGAMLVPVIAGSDKTTVSIATGHQEYHPVYASSGIISNTARRGHGNGVVPFAFLPIPKASKSQRKKPAYQKFCRQLYHKCLEFAFTPLKPYMESPKVLKCPDGHFRRAIFSLGPYIADYPEQVWLSGTVQDWCPKCDAEPNNLDAPCSHRRTHEKTDYLIKNFDPGILWDEYGIRADIVPFTHGFPRADIHELLSPDLLHQLIKGVFKDHLVTWVNEYLHHTYGEARALEIIEDIDHRQVNKLSRNIQLPNDISAVPPFPGLRRFPDGRDFTQWTGDDSKALMKVYLAAIAGYVPSAMVQCLSMFMEACYIARQNTISAPMLDKFKDCVDKFHELREIFIALGVRSSVSLPRQHALAHYYFSIQLFGSPNGLCSSITESKHIKAVKEPWRRSSRYKALSQMLTTLARMEKMSTLLRKFTELGMMAGTTSSYMASIVFKDEFVGDEKTTAHADENDEDSDAVAGTPPTPSFTDIKLSSRTQYEYPHELYNLSNHINQPEFPLAFRRFLYETHHPDSQFQPDERDCPQFEGRIHVHHSAVATFVAPSDLCGTGGLHRERIRSSPCFFGHPRRDTVFVVLDEEKRGMAGMVIARVLLFFSFNYRRRDYSCALVNWFVTTDEKPDEDTGMWTVQLEHDELGERPTFQVINIDSIARGAHLLPVYGSSRVPEDFIHHDALDSFQSFFVNRFVDHHTFEFLIDSI</sequence>
<keyword evidence="3" id="KW-1185">Reference proteome</keyword>
<dbReference type="EMBL" id="KL142370">
    <property type="protein sequence ID" value="KDR82217.1"/>
    <property type="molecule type" value="Genomic_DNA"/>
</dbReference>
<reference evidence="3" key="1">
    <citation type="journal article" date="2014" name="Proc. Natl. Acad. Sci. U.S.A.">
        <title>Extensive sampling of basidiomycete genomes demonstrates inadequacy of the white-rot/brown-rot paradigm for wood decay fungi.</title>
        <authorList>
            <person name="Riley R."/>
            <person name="Salamov A.A."/>
            <person name="Brown D.W."/>
            <person name="Nagy L.G."/>
            <person name="Floudas D."/>
            <person name="Held B.W."/>
            <person name="Levasseur A."/>
            <person name="Lombard V."/>
            <person name="Morin E."/>
            <person name="Otillar R."/>
            <person name="Lindquist E.A."/>
            <person name="Sun H."/>
            <person name="LaButti K.M."/>
            <person name="Schmutz J."/>
            <person name="Jabbour D."/>
            <person name="Luo H."/>
            <person name="Baker S.E."/>
            <person name="Pisabarro A.G."/>
            <person name="Walton J.D."/>
            <person name="Blanchette R.A."/>
            <person name="Henrissat B."/>
            <person name="Martin F."/>
            <person name="Cullen D."/>
            <person name="Hibbett D.S."/>
            <person name="Grigoriev I.V."/>
        </authorList>
    </citation>
    <scope>NUCLEOTIDE SEQUENCE [LARGE SCALE GENOMIC DNA]</scope>
    <source>
        <strain evidence="3">CBS 339.88</strain>
    </source>
</reference>
<gene>
    <name evidence="2" type="ORF">GALMADRAFT_58542</name>
</gene>
<dbReference type="HOGENOM" id="CLU_006344_1_0_1"/>
<dbReference type="OrthoDB" id="3199698at2759"/>
<dbReference type="Proteomes" id="UP000027222">
    <property type="component" value="Unassembled WGS sequence"/>
</dbReference>
<feature type="non-terminal residue" evidence="2">
    <location>
        <position position="1"/>
    </location>
</feature>
<evidence type="ECO:0000313" key="2">
    <source>
        <dbReference type="EMBL" id="KDR82217.1"/>
    </source>
</evidence>
<name>A0A067TIN7_GALM3</name>
<evidence type="ECO:0000256" key="1">
    <source>
        <dbReference type="SAM" id="MobiDB-lite"/>
    </source>
</evidence>
<evidence type="ECO:0000313" key="3">
    <source>
        <dbReference type="Proteomes" id="UP000027222"/>
    </source>
</evidence>
<evidence type="ECO:0008006" key="4">
    <source>
        <dbReference type="Google" id="ProtNLM"/>
    </source>
</evidence>
<feature type="region of interest" description="Disordered" evidence="1">
    <location>
        <begin position="610"/>
        <end position="633"/>
    </location>
</feature>
<protein>
    <recommendedName>
        <fullName evidence="4">CxC2-like cysteine cluster KDZ transposase-associated domain-containing protein</fullName>
    </recommendedName>
</protein>
<accession>A0A067TIN7</accession>
<dbReference type="STRING" id="685588.A0A067TIN7"/>